<evidence type="ECO:0000313" key="1">
    <source>
        <dbReference type="EMBL" id="KAG7340567.1"/>
    </source>
</evidence>
<dbReference type="EMBL" id="JAGRRH010000027">
    <property type="protein sequence ID" value="KAG7340567.1"/>
    <property type="molecule type" value="Genomic_DNA"/>
</dbReference>
<comment type="caution">
    <text evidence="1">The sequence shown here is derived from an EMBL/GenBank/DDBJ whole genome shotgun (WGS) entry which is preliminary data.</text>
</comment>
<sequence>MAGDLDYPNLAICKIRLRGGVTTARPPVVLPQAIRDAASQMNIDESPYDFSLERHVIKRQEEREQDRIVQKASSREELQSSTVTKMKNLTGADEAVCVAILEKHNYDVTTSIEAFFLENES</sequence>
<dbReference type="Pfam" id="PF14555">
    <property type="entry name" value="UBA_4"/>
    <property type="match status" value="1"/>
</dbReference>
<accession>A0A9K3KBL6</accession>
<proteinExistence type="predicted"/>
<dbReference type="CDD" id="cd14273">
    <property type="entry name" value="UBA_TAP-C_like"/>
    <property type="match status" value="1"/>
</dbReference>
<protein>
    <submittedName>
        <fullName evidence="1">UBA-like domain containing protein</fullName>
    </submittedName>
</protein>
<evidence type="ECO:0000313" key="2">
    <source>
        <dbReference type="Proteomes" id="UP000693970"/>
    </source>
</evidence>
<reference evidence="1" key="2">
    <citation type="submission" date="2021-04" db="EMBL/GenBank/DDBJ databases">
        <authorList>
            <person name="Podell S."/>
        </authorList>
    </citation>
    <scope>NUCLEOTIDE SEQUENCE</scope>
    <source>
        <strain evidence="1">Hildebrandi</strain>
    </source>
</reference>
<name>A0A9K3KBL6_9STRA</name>
<dbReference type="Proteomes" id="UP000693970">
    <property type="component" value="Unassembled WGS sequence"/>
</dbReference>
<keyword evidence="2" id="KW-1185">Reference proteome</keyword>
<reference evidence="1" key="1">
    <citation type="journal article" date="2021" name="Sci. Rep.">
        <title>Diploid genomic architecture of Nitzschia inconspicua, an elite biomass production diatom.</title>
        <authorList>
            <person name="Oliver A."/>
            <person name="Podell S."/>
            <person name="Pinowska A."/>
            <person name="Traller J.C."/>
            <person name="Smith S.R."/>
            <person name="McClure R."/>
            <person name="Beliaev A."/>
            <person name="Bohutskyi P."/>
            <person name="Hill E.A."/>
            <person name="Rabines A."/>
            <person name="Zheng H."/>
            <person name="Allen L.Z."/>
            <person name="Kuo A."/>
            <person name="Grigoriev I.V."/>
            <person name="Allen A.E."/>
            <person name="Hazlebeck D."/>
            <person name="Allen E.E."/>
        </authorList>
    </citation>
    <scope>NUCLEOTIDE SEQUENCE</scope>
    <source>
        <strain evidence="1">Hildebrandi</strain>
    </source>
</reference>
<gene>
    <name evidence="1" type="ORF">IV203_024110</name>
</gene>
<organism evidence="1 2">
    <name type="scientific">Nitzschia inconspicua</name>
    <dbReference type="NCBI Taxonomy" id="303405"/>
    <lineage>
        <taxon>Eukaryota</taxon>
        <taxon>Sar</taxon>
        <taxon>Stramenopiles</taxon>
        <taxon>Ochrophyta</taxon>
        <taxon>Bacillariophyta</taxon>
        <taxon>Bacillariophyceae</taxon>
        <taxon>Bacillariophycidae</taxon>
        <taxon>Bacillariales</taxon>
        <taxon>Bacillariaceae</taxon>
        <taxon>Nitzschia</taxon>
    </lineage>
</organism>
<dbReference type="AlphaFoldDB" id="A0A9K3KBL6"/>